<evidence type="ECO:0000256" key="3">
    <source>
        <dbReference type="ARBA" id="ARBA00022691"/>
    </source>
</evidence>
<feature type="region of interest" description="Disordered" evidence="4">
    <location>
        <begin position="145"/>
        <end position="167"/>
    </location>
</feature>
<evidence type="ECO:0000256" key="1">
    <source>
        <dbReference type="ARBA" id="ARBA00022603"/>
    </source>
</evidence>
<dbReference type="PROSITE" id="PS51585">
    <property type="entry name" value="SAM_MT_TPMT"/>
    <property type="match status" value="1"/>
</dbReference>
<name>A0A5B7F6T5_PORTR</name>
<evidence type="ECO:0000256" key="2">
    <source>
        <dbReference type="ARBA" id="ARBA00022679"/>
    </source>
</evidence>
<keyword evidence="2 5" id="KW-0808">Transferase</keyword>
<dbReference type="GO" id="GO:0032259">
    <property type="term" value="P:methylation"/>
    <property type="evidence" value="ECO:0007669"/>
    <property type="project" value="UniProtKB-KW"/>
</dbReference>
<keyword evidence="1 5" id="KW-0489">Methyltransferase</keyword>
<dbReference type="PANTHER" id="PTHR10259">
    <property type="entry name" value="THIOPURINE S-METHYLTRANSFERASE"/>
    <property type="match status" value="1"/>
</dbReference>
<dbReference type="AlphaFoldDB" id="A0A5B7F6T5"/>
<sequence>MAAMGTEDDRLRMYCCDIFKMDMESLGKFDAVWDRASLVAIYEEDREKYAKVIKALLAPDFRYLISTTQYTPLEVYSGPPRNIPTALVEKLFSDVCELQVLEETTRPKEVIEQWGFDYYVETALLLTPRPPDYYSRVALIPVQHPSPPFVGPGRPHPRQARADPNTRQAIDCLSSQGR</sequence>
<dbReference type="EMBL" id="VSRR010004805">
    <property type="protein sequence ID" value="MPC40763.1"/>
    <property type="molecule type" value="Genomic_DNA"/>
</dbReference>
<dbReference type="PANTHER" id="PTHR10259:SF11">
    <property type="entry name" value="THIOPURINE S-METHYLTRANSFERASE"/>
    <property type="match status" value="1"/>
</dbReference>
<dbReference type="Gene3D" id="3.40.50.150">
    <property type="entry name" value="Vaccinia Virus protein VP39"/>
    <property type="match status" value="1"/>
</dbReference>
<gene>
    <name evidence="5" type="primary">Tpmt_1</name>
    <name evidence="5" type="ORF">E2C01_034330</name>
</gene>
<dbReference type="InterPro" id="IPR008854">
    <property type="entry name" value="TPMT"/>
</dbReference>
<dbReference type="InterPro" id="IPR029063">
    <property type="entry name" value="SAM-dependent_MTases_sf"/>
</dbReference>
<evidence type="ECO:0000256" key="4">
    <source>
        <dbReference type="SAM" id="MobiDB-lite"/>
    </source>
</evidence>
<evidence type="ECO:0000313" key="5">
    <source>
        <dbReference type="EMBL" id="MPC40763.1"/>
    </source>
</evidence>
<keyword evidence="3" id="KW-0949">S-adenosyl-L-methionine</keyword>
<protein>
    <submittedName>
        <fullName evidence="5">Thiopurine S-methyltransferase</fullName>
    </submittedName>
</protein>
<comment type="caution">
    <text evidence="5">The sequence shown here is derived from an EMBL/GenBank/DDBJ whole genome shotgun (WGS) entry which is preliminary data.</text>
</comment>
<dbReference type="Proteomes" id="UP000324222">
    <property type="component" value="Unassembled WGS sequence"/>
</dbReference>
<keyword evidence="6" id="KW-1185">Reference proteome</keyword>
<dbReference type="OrthoDB" id="276151at2759"/>
<evidence type="ECO:0000313" key="6">
    <source>
        <dbReference type="Proteomes" id="UP000324222"/>
    </source>
</evidence>
<dbReference type="SUPFAM" id="SSF53335">
    <property type="entry name" value="S-adenosyl-L-methionine-dependent methyltransferases"/>
    <property type="match status" value="1"/>
</dbReference>
<proteinExistence type="predicted"/>
<organism evidence="5 6">
    <name type="scientific">Portunus trituberculatus</name>
    <name type="common">Swimming crab</name>
    <name type="synonym">Neptunus trituberculatus</name>
    <dbReference type="NCBI Taxonomy" id="210409"/>
    <lineage>
        <taxon>Eukaryota</taxon>
        <taxon>Metazoa</taxon>
        <taxon>Ecdysozoa</taxon>
        <taxon>Arthropoda</taxon>
        <taxon>Crustacea</taxon>
        <taxon>Multicrustacea</taxon>
        <taxon>Malacostraca</taxon>
        <taxon>Eumalacostraca</taxon>
        <taxon>Eucarida</taxon>
        <taxon>Decapoda</taxon>
        <taxon>Pleocyemata</taxon>
        <taxon>Brachyura</taxon>
        <taxon>Eubrachyura</taxon>
        <taxon>Portunoidea</taxon>
        <taxon>Portunidae</taxon>
        <taxon>Portuninae</taxon>
        <taxon>Portunus</taxon>
    </lineage>
</organism>
<accession>A0A5B7F6T5</accession>
<reference evidence="5 6" key="1">
    <citation type="submission" date="2019-05" db="EMBL/GenBank/DDBJ databases">
        <title>Another draft genome of Portunus trituberculatus and its Hox gene families provides insights of decapod evolution.</title>
        <authorList>
            <person name="Jeong J.-H."/>
            <person name="Song I."/>
            <person name="Kim S."/>
            <person name="Choi T."/>
            <person name="Kim D."/>
            <person name="Ryu S."/>
            <person name="Kim W."/>
        </authorList>
    </citation>
    <scope>NUCLEOTIDE SEQUENCE [LARGE SCALE GENOMIC DNA]</scope>
    <source>
        <tissue evidence="5">Muscle</tissue>
    </source>
</reference>
<dbReference type="Pfam" id="PF05724">
    <property type="entry name" value="TPMT"/>
    <property type="match status" value="1"/>
</dbReference>
<dbReference type="GO" id="GO:0008119">
    <property type="term" value="F:thiopurine S-methyltransferase activity"/>
    <property type="evidence" value="ECO:0007669"/>
    <property type="project" value="TreeGrafter"/>
</dbReference>